<name>A0A401V3H1_9CELL</name>
<feature type="region of interest" description="Disordered" evidence="1">
    <location>
        <begin position="12"/>
        <end position="32"/>
    </location>
</feature>
<evidence type="ECO:0000256" key="1">
    <source>
        <dbReference type="SAM" id="MobiDB-lite"/>
    </source>
</evidence>
<dbReference type="SMART" id="SM00564">
    <property type="entry name" value="PQQ"/>
    <property type="match status" value="3"/>
</dbReference>
<evidence type="ECO:0000313" key="4">
    <source>
        <dbReference type="EMBL" id="GCD21445.1"/>
    </source>
</evidence>
<dbReference type="Gene3D" id="2.40.128.630">
    <property type="match status" value="1"/>
</dbReference>
<keyword evidence="2" id="KW-0812">Transmembrane</keyword>
<gene>
    <name evidence="4" type="ORF">CTKZ_30070</name>
</gene>
<evidence type="ECO:0000313" key="5">
    <source>
        <dbReference type="Proteomes" id="UP000288246"/>
    </source>
</evidence>
<keyword evidence="2" id="KW-1133">Transmembrane helix</keyword>
<keyword evidence="5" id="KW-1185">Reference proteome</keyword>
<evidence type="ECO:0000259" key="3">
    <source>
        <dbReference type="Pfam" id="PF13360"/>
    </source>
</evidence>
<feature type="domain" description="Pyrrolo-quinoline quinone repeat" evidence="3">
    <location>
        <begin position="345"/>
        <end position="453"/>
    </location>
</feature>
<dbReference type="InterPro" id="IPR011047">
    <property type="entry name" value="Quinoprotein_ADH-like_sf"/>
</dbReference>
<dbReference type="InterPro" id="IPR018391">
    <property type="entry name" value="PQQ_b-propeller_rpt"/>
</dbReference>
<sequence length="479" mass="50446">MASGERLSLVELVEDDDHDARTPDARTRDAEAAPVRRWRRPATLVGAVVAVVVLALVVVQGVADARARGVDARVAALPGALADVGDSLEPLWTPDDAWWPTATSGGAAFGTTLASDGTTALVARDVDTGEERWSATVAPAVPGAPPTDARCVPPEGEGAPEPATMVCFATDAQSSTGSIDPDAASRPGTWSRLTVVDLRDGTVVAAHDLAEPALHAAVLRDVTALLRVDAQGYVEVTAVDPVSGEEAWRYRHPTVLPGARDDRWSYVTESAGHAVVQTPLQVLVLDPAGRLREDLRNAQTWAGPFLQASRDGRTLVVRAGRPDLEVLGDFAARQLDDGSLPGLEVSSTGGQVYGWDADTGEQRWQVQLDVGPIWSTLVVDGRVHLATRTGVAALSGRTGELLWSYDLAPGSTPSQLLTDGLHVLVEQVDPRGVDGSVLVVLDRRTGAHVRDLSMPTGVQGVIPFGHRLLAFASEAVVLG</sequence>
<dbReference type="PANTHER" id="PTHR34512">
    <property type="entry name" value="CELL SURFACE PROTEIN"/>
    <property type="match status" value="1"/>
</dbReference>
<dbReference type="Pfam" id="PF13360">
    <property type="entry name" value="PQQ_2"/>
    <property type="match status" value="1"/>
</dbReference>
<keyword evidence="2" id="KW-0472">Membrane</keyword>
<protein>
    <recommendedName>
        <fullName evidence="3">Pyrrolo-quinoline quinone repeat domain-containing protein</fullName>
    </recommendedName>
</protein>
<dbReference type="InterPro" id="IPR002372">
    <property type="entry name" value="PQQ_rpt_dom"/>
</dbReference>
<dbReference type="Proteomes" id="UP000288246">
    <property type="component" value="Unassembled WGS sequence"/>
</dbReference>
<organism evidence="4 5">
    <name type="scientific">Cellulomonas algicola</name>
    <dbReference type="NCBI Taxonomy" id="2071633"/>
    <lineage>
        <taxon>Bacteria</taxon>
        <taxon>Bacillati</taxon>
        <taxon>Actinomycetota</taxon>
        <taxon>Actinomycetes</taxon>
        <taxon>Micrococcales</taxon>
        <taxon>Cellulomonadaceae</taxon>
        <taxon>Cellulomonas</taxon>
    </lineage>
</organism>
<dbReference type="RefSeq" id="WP_124343968.1">
    <property type="nucleotide sequence ID" value="NZ_BHYL01000284.1"/>
</dbReference>
<dbReference type="Gene3D" id="2.130.10.10">
    <property type="entry name" value="YVTN repeat-like/Quinoprotein amine dehydrogenase"/>
    <property type="match status" value="1"/>
</dbReference>
<evidence type="ECO:0000256" key="2">
    <source>
        <dbReference type="SAM" id="Phobius"/>
    </source>
</evidence>
<reference evidence="4 5" key="1">
    <citation type="submission" date="2018-11" db="EMBL/GenBank/DDBJ databases">
        <title>Draft genome sequence of Cellulomonas takizawaensis strain TKZ-21.</title>
        <authorList>
            <person name="Yamamura H."/>
            <person name="Hayashi T."/>
            <person name="Hamada M."/>
            <person name="Serisawa Y."/>
            <person name="Matsuyama K."/>
            <person name="Nakagawa Y."/>
            <person name="Otoguro M."/>
            <person name="Yanagida F."/>
            <person name="Hayakawa M."/>
        </authorList>
    </citation>
    <scope>NUCLEOTIDE SEQUENCE [LARGE SCALE GENOMIC DNA]</scope>
    <source>
        <strain evidence="4 5">TKZ-21</strain>
    </source>
</reference>
<dbReference type="OrthoDB" id="4820598at2"/>
<dbReference type="PANTHER" id="PTHR34512:SF30">
    <property type="entry name" value="OUTER MEMBRANE PROTEIN ASSEMBLY FACTOR BAMB"/>
    <property type="match status" value="1"/>
</dbReference>
<feature type="transmembrane region" description="Helical" evidence="2">
    <location>
        <begin position="44"/>
        <end position="63"/>
    </location>
</feature>
<accession>A0A401V3H1</accession>
<comment type="caution">
    <text evidence="4">The sequence shown here is derived from an EMBL/GenBank/DDBJ whole genome shotgun (WGS) entry which is preliminary data.</text>
</comment>
<proteinExistence type="predicted"/>
<dbReference type="AlphaFoldDB" id="A0A401V3H1"/>
<dbReference type="EMBL" id="BHYL01000284">
    <property type="protein sequence ID" value="GCD21445.1"/>
    <property type="molecule type" value="Genomic_DNA"/>
</dbReference>
<feature type="compositionally biased region" description="Basic and acidic residues" evidence="1">
    <location>
        <begin position="18"/>
        <end position="31"/>
    </location>
</feature>
<dbReference type="InterPro" id="IPR015943">
    <property type="entry name" value="WD40/YVTN_repeat-like_dom_sf"/>
</dbReference>
<dbReference type="SUPFAM" id="SSF50998">
    <property type="entry name" value="Quinoprotein alcohol dehydrogenase-like"/>
    <property type="match status" value="2"/>
</dbReference>